<dbReference type="EMBL" id="PQFF01000334">
    <property type="protein sequence ID" value="RHZ58785.1"/>
    <property type="molecule type" value="Genomic_DNA"/>
</dbReference>
<name>A0A397H6T0_9GLOM</name>
<proteinExistence type="predicted"/>
<organism evidence="1 2">
    <name type="scientific">Diversispora epigaea</name>
    <dbReference type="NCBI Taxonomy" id="1348612"/>
    <lineage>
        <taxon>Eukaryota</taxon>
        <taxon>Fungi</taxon>
        <taxon>Fungi incertae sedis</taxon>
        <taxon>Mucoromycota</taxon>
        <taxon>Glomeromycotina</taxon>
        <taxon>Glomeromycetes</taxon>
        <taxon>Diversisporales</taxon>
        <taxon>Diversisporaceae</taxon>
        <taxon>Diversispora</taxon>
    </lineage>
</organism>
<dbReference type="OrthoDB" id="2441193at2759"/>
<evidence type="ECO:0000313" key="2">
    <source>
        <dbReference type="Proteomes" id="UP000266861"/>
    </source>
</evidence>
<evidence type="ECO:0000313" key="1">
    <source>
        <dbReference type="EMBL" id="RHZ58785.1"/>
    </source>
</evidence>
<accession>A0A397H6T0</accession>
<protein>
    <submittedName>
        <fullName evidence="1">Uncharacterized protein</fullName>
    </submittedName>
</protein>
<gene>
    <name evidence="1" type="ORF">Glove_368g31</name>
</gene>
<dbReference type="Proteomes" id="UP000266861">
    <property type="component" value="Unassembled WGS sequence"/>
</dbReference>
<keyword evidence="2" id="KW-1185">Reference proteome</keyword>
<dbReference type="AlphaFoldDB" id="A0A397H6T0"/>
<reference evidence="1 2" key="1">
    <citation type="submission" date="2018-08" db="EMBL/GenBank/DDBJ databases">
        <title>Genome and evolution of the arbuscular mycorrhizal fungus Diversispora epigaea (formerly Glomus versiforme) and its bacterial endosymbionts.</title>
        <authorList>
            <person name="Sun X."/>
            <person name="Fei Z."/>
            <person name="Harrison M."/>
        </authorList>
    </citation>
    <scope>NUCLEOTIDE SEQUENCE [LARGE SCALE GENOMIC DNA]</scope>
    <source>
        <strain evidence="1 2">IT104</strain>
    </source>
</reference>
<sequence length="192" mass="22227">MNDQNSIEPYCKTNNDDSDCNVNEKDLPKIDKVAFCRTHDAIADTEVEVGHKKNCRVEQTDQNQIGVSYFPRDIAEEYGNEEEYDVRKHYNQEWIQMTMRTLCNLFKNIDFCIRDAQLGYPFPTDAPSLSSANRKNRHRKANALSQNRWNNTNRLLEIGVIESARSFAGISNNKYLLNLFKVPKTLQICILS</sequence>
<comment type="caution">
    <text evidence="1">The sequence shown here is derived from an EMBL/GenBank/DDBJ whole genome shotgun (WGS) entry which is preliminary data.</text>
</comment>